<dbReference type="InterPro" id="IPR052947">
    <property type="entry name" value="T6SS_Hcp1_domain"/>
</dbReference>
<dbReference type="EMBL" id="FPBJ01000048">
    <property type="protein sequence ID" value="SFU93038.1"/>
    <property type="molecule type" value="Genomic_DNA"/>
</dbReference>
<accession>A0A1I7K6K2</accession>
<sequence>MSYIIYLSLKGKKQGLISAGCSTLESIGNRYQAEREDEIQVLNLSHMMSRDQNVNHRPVSFTKPIDKSSPLLAMAIDGNELLDAVFKCYRTSQAGQLEFFYEIKLTGATIVDFSCHYPHSINDNDQIPNETMMLDYKSISCTHRAAGTTGYAISQLQGREEEKPLLSGFSNFPLGDLSKHLSEPPVETEKWIGFSISDDIDYCGIKCLVTLDDGSVLNGEFNKQNKVKFSSITGNKCVKLEIENFEKESSSQSLTEILLSKIMG</sequence>
<dbReference type="InterPro" id="IPR036624">
    <property type="entry name" value="Hcp1-lik_sf"/>
</dbReference>
<dbReference type="AlphaFoldDB" id="A0A1I7K6K2"/>
<organism evidence="1 2">
    <name type="scientific">Xenorhabdus koppenhoeferi</name>
    <dbReference type="NCBI Taxonomy" id="351659"/>
    <lineage>
        <taxon>Bacteria</taxon>
        <taxon>Pseudomonadati</taxon>
        <taxon>Pseudomonadota</taxon>
        <taxon>Gammaproteobacteria</taxon>
        <taxon>Enterobacterales</taxon>
        <taxon>Morganellaceae</taxon>
        <taxon>Xenorhabdus</taxon>
    </lineage>
</organism>
<gene>
    <name evidence="1" type="ORF">SAMN05421784_1489</name>
</gene>
<dbReference type="STRING" id="351659.SAMN05421784_1489"/>
<reference evidence="2" key="1">
    <citation type="submission" date="2016-10" db="EMBL/GenBank/DDBJ databases">
        <authorList>
            <person name="Varghese N."/>
            <person name="Submissions S."/>
        </authorList>
    </citation>
    <scope>NUCLEOTIDE SEQUENCE [LARGE SCALE GENOMIC DNA]</scope>
    <source>
        <strain evidence="2">DSM 18168</strain>
    </source>
</reference>
<dbReference type="Gene3D" id="2.30.110.20">
    <property type="entry name" value="Hcp1-like"/>
    <property type="match status" value="1"/>
</dbReference>
<dbReference type="Proteomes" id="UP000242496">
    <property type="component" value="Unassembled WGS sequence"/>
</dbReference>
<keyword evidence="2" id="KW-1185">Reference proteome</keyword>
<protein>
    <recommendedName>
        <fullName evidence="3">Type VI secretion system secreted protein Hcp</fullName>
    </recommendedName>
</protein>
<evidence type="ECO:0000313" key="2">
    <source>
        <dbReference type="Proteomes" id="UP000242496"/>
    </source>
</evidence>
<evidence type="ECO:0008006" key="3">
    <source>
        <dbReference type="Google" id="ProtNLM"/>
    </source>
</evidence>
<evidence type="ECO:0000313" key="1">
    <source>
        <dbReference type="EMBL" id="SFU93038.1"/>
    </source>
</evidence>
<dbReference type="InterPro" id="IPR008514">
    <property type="entry name" value="T6SS_Hcp"/>
</dbReference>
<proteinExistence type="predicted"/>
<dbReference type="NCBIfam" id="TIGR03344">
    <property type="entry name" value="VI_effect_Hcp1"/>
    <property type="match status" value="1"/>
</dbReference>
<name>A0A1I7K6K2_9GAMM</name>
<dbReference type="RefSeq" id="WP_245759087.1">
    <property type="nucleotide sequence ID" value="NZ_CAWRBG010000026.1"/>
</dbReference>
<dbReference type="SUPFAM" id="SSF141452">
    <property type="entry name" value="Hcp1-like"/>
    <property type="match status" value="1"/>
</dbReference>
<dbReference type="Pfam" id="PF05638">
    <property type="entry name" value="T6SS_HCP"/>
    <property type="match status" value="1"/>
</dbReference>
<dbReference type="PANTHER" id="PTHR34319:SF7">
    <property type="entry name" value="HNH ENDONUCLEASE DOMAIN-CONTAINING PROTEIN"/>
    <property type="match status" value="1"/>
</dbReference>
<dbReference type="PANTHER" id="PTHR34319">
    <property type="entry name" value="MAJOR EXPORTED PROTEIN"/>
    <property type="match status" value="1"/>
</dbReference>